<proteinExistence type="inferred from homology"/>
<dbReference type="FunFam" id="2.40.160.10:FF:000003">
    <property type="entry name" value="Outer mitochondrial membrane protein porin"/>
    <property type="match status" value="1"/>
</dbReference>
<comment type="caution">
    <text evidence="11">The sequence shown here is derived from an EMBL/GenBank/DDBJ whole genome shotgun (WGS) entry which is preliminary data.</text>
</comment>
<gene>
    <name evidence="11" type="ORF">AG4045_003976</name>
</gene>
<evidence type="ECO:0000256" key="1">
    <source>
        <dbReference type="ARBA" id="ARBA00004370"/>
    </source>
</evidence>
<dbReference type="InterPro" id="IPR027246">
    <property type="entry name" value="Porin_Euk/Tom40"/>
</dbReference>
<organism evidence="11 12">
    <name type="scientific">Apium graveolens</name>
    <name type="common">Celery</name>
    <dbReference type="NCBI Taxonomy" id="4045"/>
    <lineage>
        <taxon>Eukaryota</taxon>
        <taxon>Viridiplantae</taxon>
        <taxon>Streptophyta</taxon>
        <taxon>Embryophyta</taxon>
        <taxon>Tracheophyta</taxon>
        <taxon>Spermatophyta</taxon>
        <taxon>Magnoliopsida</taxon>
        <taxon>eudicotyledons</taxon>
        <taxon>Gunneridae</taxon>
        <taxon>Pentapetalae</taxon>
        <taxon>asterids</taxon>
        <taxon>campanulids</taxon>
        <taxon>Apiales</taxon>
        <taxon>Apiaceae</taxon>
        <taxon>Apioideae</taxon>
        <taxon>apioid superclade</taxon>
        <taxon>Apieae</taxon>
        <taxon>Apium</taxon>
    </lineage>
</organism>
<dbReference type="Proteomes" id="UP000593563">
    <property type="component" value="Unassembled WGS sequence"/>
</dbReference>
<dbReference type="GO" id="GO:0046930">
    <property type="term" value="C:pore complex"/>
    <property type="evidence" value="ECO:0007669"/>
    <property type="project" value="UniProtKB-KW"/>
</dbReference>
<evidence type="ECO:0000313" key="12">
    <source>
        <dbReference type="Proteomes" id="UP000593563"/>
    </source>
</evidence>
<keyword evidence="8" id="KW-0472">Membrane</keyword>
<evidence type="ECO:0000256" key="10">
    <source>
        <dbReference type="ARBA" id="ARBA00082427"/>
    </source>
</evidence>
<dbReference type="PANTHER" id="PTHR11743:SF70">
    <property type="entry name" value="GH26960P-RELATED"/>
    <property type="match status" value="1"/>
</dbReference>
<dbReference type="Gene3D" id="2.40.160.10">
    <property type="entry name" value="Porin"/>
    <property type="match status" value="1"/>
</dbReference>
<keyword evidence="6" id="KW-0406">Ion transport</keyword>
<dbReference type="CDD" id="cd07306">
    <property type="entry name" value="Porin3_VDAC"/>
    <property type="match status" value="1"/>
</dbReference>
<evidence type="ECO:0000256" key="9">
    <source>
        <dbReference type="ARBA" id="ARBA00054641"/>
    </source>
</evidence>
<evidence type="ECO:0000256" key="8">
    <source>
        <dbReference type="ARBA" id="ARBA00023136"/>
    </source>
</evidence>
<dbReference type="AlphaFoldDB" id="A0A6L5BAF9"/>
<dbReference type="InterPro" id="IPR023614">
    <property type="entry name" value="Porin_dom_sf"/>
</dbReference>
<comment type="subcellular location">
    <subcellularLocation>
        <location evidence="1">Membrane</location>
    </subcellularLocation>
</comment>
<dbReference type="GO" id="GO:0005741">
    <property type="term" value="C:mitochondrial outer membrane"/>
    <property type="evidence" value="ECO:0007669"/>
    <property type="project" value="InterPro"/>
</dbReference>
<keyword evidence="7" id="KW-0626">Porin</keyword>
<evidence type="ECO:0000313" key="11">
    <source>
        <dbReference type="EMBL" id="KAF1002395.1"/>
    </source>
</evidence>
<comment type="function">
    <text evidence="9">Forms a channel through the cell membrane that allows diffusion of small hydrophilic molecules. The channel adopts an open conformation at low or zero membrane potential and a closed conformation at potentials above 30-40 mV. The open state has a weak anion selectivity whereas the closed state is cation-selective.</text>
</comment>
<dbReference type="GO" id="GO:0015288">
    <property type="term" value="F:porin activity"/>
    <property type="evidence" value="ECO:0007669"/>
    <property type="project" value="UniProtKB-KW"/>
</dbReference>
<reference evidence="11" key="1">
    <citation type="submission" date="2020-01" db="EMBL/GenBank/DDBJ databases">
        <title>The Celery Genome Sequence Reveals Sequential Paleo-tetraploidization, Resistance Gene Elimination, Karyotype Evolution, and Functional Innovation in Apiales.</title>
        <authorList>
            <person name="Song X."/>
        </authorList>
    </citation>
    <scope>NUCLEOTIDE SEQUENCE</scope>
    <source>
        <tissue evidence="11">Leaf</tissue>
    </source>
</reference>
<evidence type="ECO:0000256" key="7">
    <source>
        <dbReference type="ARBA" id="ARBA00023114"/>
    </source>
</evidence>
<dbReference type="PANTHER" id="PTHR11743">
    <property type="entry name" value="VOLTAGE-DEPENDENT ANION-SELECTIVE CHANNEL"/>
    <property type="match status" value="1"/>
</dbReference>
<sequence length="276" mass="29391">MATGPGLYSDIAKKTRDLLYRDYQTDHKFSVSTVAANGLAITPSATKKGELLLGDVNAQWKNNSVTTDLKLDIKSNLCTTITIDELAPGLKTILSFVVPDQKSGKVEVQYFHENAGISTSIGLAAKPLVNFSGVVGNNIVALGTDISFDTSTGNFTKYNAGLSFSFADLIASFVLNDKFDTLTASYMHIVSPLTKTAVGAELTHRFSSNENTLTIGTQHALDPLTSLKARVNNSGIASALIQHAWRPKSLVTISGEVDTKAIEKSAKVGIAVALKP</sequence>
<dbReference type="InterPro" id="IPR001925">
    <property type="entry name" value="Porin_Euk"/>
</dbReference>
<evidence type="ECO:0000256" key="6">
    <source>
        <dbReference type="ARBA" id="ARBA00023065"/>
    </source>
</evidence>
<dbReference type="EMBL" id="WRXP01001235">
    <property type="protein sequence ID" value="KAF1002395.1"/>
    <property type="molecule type" value="Genomic_DNA"/>
</dbReference>
<dbReference type="Pfam" id="PF01459">
    <property type="entry name" value="Porin_3"/>
    <property type="match status" value="1"/>
</dbReference>
<keyword evidence="4" id="KW-1134">Transmembrane beta strand</keyword>
<comment type="similarity">
    <text evidence="2">Belongs to the eukaryotic mitochondrial porin (TC 1.B.8.1) family.</text>
</comment>
<keyword evidence="3" id="KW-0813">Transport</keyword>
<evidence type="ECO:0000256" key="3">
    <source>
        <dbReference type="ARBA" id="ARBA00022448"/>
    </source>
</evidence>
<dbReference type="PROSITE" id="PS00558">
    <property type="entry name" value="EUKARYOTIC_PORIN"/>
    <property type="match status" value="1"/>
</dbReference>
<evidence type="ECO:0000256" key="2">
    <source>
        <dbReference type="ARBA" id="ARBA00009624"/>
    </source>
</evidence>
<keyword evidence="12" id="KW-1185">Reference proteome</keyword>
<evidence type="ECO:0000256" key="4">
    <source>
        <dbReference type="ARBA" id="ARBA00022452"/>
    </source>
</evidence>
<accession>A0A6L5BAF9</accession>
<dbReference type="GO" id="GO:0008308">
    <property type="term" value="F:voltage-gated monoatomic anion channel activity"/>
    <property type="evidence" value="ECO:0007669"/>
    <property type="project" value="InterPro"/>
</dbReference>
<keyword evidence="5" id="KW-0812">Transmembrane</keyword>
<protein>
    <recommendedName>
        <fullName evidence="10">Voltage-dependent anion-selective channel protein</fullName>
    </recommendedName>
</protein>
<evidence type="ECO:0000256" key="5">
    <source>
        <dbReference type="ARBA" id="ARBA00022692"/>
    </source>
</evidence>
<name>A0A6L5BAF9_APIGR</name>